<comment type="caution">
    <text evidence="1">The sequence shown here is derived from an EMBL/GenBank/DDBJ whole genome shotgun (WGS) entry which is preliminary data.</text>
</comment>
<name>A0ACC2N4K7_9HYME</name>
<protein>
    <submittedName>
        <fullName evidence="1">Uncharacterized protein</fullName>
    </submittedName>
</protein>
<dbReference type="EMBL" id="CM056744">
    <property type="protein sequence ID" value="KAJ8664605.1"/>
    <property type="molecule type" value="Genomic_DNA"/>
</dbReference>
<gene>
    <name evidence="1" type="ORF">QAD02_006267</name>
</gene>
<sequence length="585" mass="65302">MSLLTGVCFISLIIAINAWAQSENPIPKYPIPELSTAQDEVKNMEKITTQSPSGAIFKIEDLQDPQPQVPTTIRNVDPDWDNLKRDRSLSSSSGSQNQNNFPSRRQSTSSSEDLNWRGSSSSSRSGSISSSNNQGLKDLPPKSESSKPKNSEKNCNDPQNYSGNKNSCENLIRRDSTTQFGSPSSSSQNSKYLFRRPSTASEDSANWRDQTAQFGSPSSSSQNSNNPSRRQSEASEDDVNWRDPSSRSGSFSSNERPNSGTVLRSDNINIQKKKDWRDGSSHSSGSKTCGTFQSSFDSDSGCASSNWRDSLSHSSGDNSGSPTNKFRTFIFAQSWPPGNGLHFGSSYWRNTISTNGDLPIQWTIHGLWPSWLRSSDSSDHENEMRGAIRLLRDDLMRLWPSYDLTFTYDAFWAYQYRKHGTVASEIAQVNTPLKYFEKILKLLEHYNIGKILQNLEVLPGSRIKPGELRARIRDLLGVDVIIVCDPDDVFGDQFIYEIRLCFTTDFQLTDCWGPDMCDDDEEALYPSGNTNTDMNSLQRMRLSESSSCSDSADLIFGDIELMFDPVHWDDLSSAGTALLDKASKS</sequence>
<evidence type="ECO:0000313" key="2">
    <source>
        <dbReference type="Proteomes" id="UP001239111"/>
    </source>
</evidence>
<evidence type="ECO:0000313" key="1">
    <source>
        <dbReference type="EMBL" id="KAJ8664605.1"/>
    </source>
</evidence>
<accession>A0ACC2N4K7</accession>
<keyword evidence="2" id="KW-1185">Reference proteome</keyword>
<organism evidence="1 2">
    <name type="scientific">Eretmocerus hayati</name>
    <dbReference type="NCBI Taxonomy" id="131215"/>
    <lineage>
        <taxon>Eukaryota</taxon>
        <taxon>Metazoa</taxon>
        <taxon>Ecdysozoa</taxon>
        <taxon>Arthropoda</taxon>
        <taxon>Hexapoda</taxon>
        <taxon>Insecta</taxon>
        <taxon>Pterygota</taxon>
        <taxon>Neoptera</taxon>
        <taxon>Endopterygota</taxon>
        <taxon>Hymenoptera</taxon>
        <taxon>Apocrita</taxon>
        <taxon>Proctotrupomorpha</taxon>
        <taxon>Chalcidoidea</taxon>
        <taxon>Aphelinidae</taxon>
        <taxon>Aphelininae</taxon>
        <taxon>Eretmocerus</taxon>
    </lineage>
</organism>
<dbReference type="Proteomes" id="UP001239111">
    <property type="component" value="Chromosome 4"/>
</dbReference>
<reference evidence="1" key="1">
    <citation type="submission" date="2023-04" db="EMBL/GenBank/DDBJ databases">
        <title>A chromosome-level genome assembly of the parasitoid wasp Eretmocerus hayati.</title>
        <authorList>
            <person name="Zhong Y."/>
            <person name="Liu S."/>
            <person name="Liu Y."/>
        </authorList>
    </citation>
    <scope>NUCLEOTIDE SEQUENCE</scope>
    <source>
        <strain evidence="1">ZJU_SS_LIU_2023</strain>
    </source>
</reference>
<proteinExistence type="predicted"/>